<dbReference type="eggNOG" id="COG0110">
    <property type="taxonomic scope" value="Bacteria"/>
</dbReference>
<proteinExistence type="predicted"/>
<keyword evidence="2" id="KW-0677">Repeat</keyword>
<keyword evidence="1" id="KW-0808">Transferase</keyword>
<dbReference type="Pfam" id="PF17836">
    <property type="entry name" value="PglD_N"/>
    <property type="match status" value="1"/>
</dbReference>
<dbReference type="RefSeq" id="WP_027448449.1">
    <property type="nucleotide sequence ID" value="NZ_AVPF01000017.1"/>
</dbReference>
<evidence type="ECO:0000313" key="7">
    <source>
        <dbReference type="Proteomes" id="UP000030403"/>
    </source>
</evidence>
<dbReference type="InterPro" id="IPR011004">
    <property type="entry name" value="Trimer_LpxA-like_sf"/>
</dbReference>
<dbReference type="GO" id="GO:0016740">
    <property type="term" value="F:transferase activity"/>
    <property type="evidence" value="ECO:0007669"/>
    <property type="project" value="UniProtKB-KW"/>
</dbReference>
<dbReference type="EMBL" id="AVPF01000017">
    <property type="protein sequence ID" value="KGX89277.1"/>
    <property type="molecule type" value="Genomic_DNA"/>
</dbReference>
<accession>A0A0A5I097</accession>
<dbReference type="STRING" id="1385511.GCA_000425225_01568"/>
<dbReference type="InterPro" id="IPR020019">
    <property type="entry name" value="AcTrfase_PglD-like"/>
</dbReference>
<protein>
    <recommendedName>
        <fullName evidence="5">PglD N-terminal domain-containing protein</fullName>
    </recommendedName>
</protein>
<dbReference type="OrthoDB" id="9794407at2"/>
<evidence type="ECO:0000256" key="1">
    <source>
        <dbReference type="ARBA" id="ARBA00022679"/>
    </source>
</evidence>
<dbReference type="InterPro" id="IPR001451">
    <property type="entry name" value="Hexapep"/>
</dbReference>
<organism evidence="6 7">
    <name type="scientific">Pontibacillus marinus BH030004 = DSM 16465</name>
    <dbReference type="NCBI Taxonomy" id="1385511"/>
    <lineage>
        <taxon>Bacteria</taxon>
        <taxon>Bacillati</taxon>
        <taxon>Bacillota</taxon>
        <taxon>Bacilli</taxon>
        <taxon>Bacillales</taxon>
        <taxon>Bacillaceae</taxon>
        <taxon>Pontibacillus</taxon>
    </lineage>
</organism>
<evidence type="ECO:0000313" key="6">
    <source>
        <dbReference type="EMBL" id="KGX89277.1"/>
    </source>
</evidence>
<dbReference type="InterPro" id="IPR050179">
    <property type="entry name" value="Trans_hexapeptide_repeat"/>
</dbReference>
<dbReference type="Proteomes" id="UP000030403">
    <property type="component" value="Unassembled WGS sequence"/>
</dbReference>
<feature type="active site" description="Proton acceptor" evidence="3">
    <location>
        <position position="143"/>
    </location>
</feature>
<sequence length="219" mass="23764">MKDIVILGTGGNCLDIIDAINEINKDKETYRCIGFLDDNQEKWGKKFLNIEVIGPLNIAQNLGNSCFFVNGIGSQRNFFRRNKIIQDTHIPLNRFETIIHPTASVSETAQIGKGVVILQNVTIASNVKIGHQVMVLPNSVISHDDFIDDYTCITGGVCISGGVKVGKSCYLGTNSSIIEDITIGDQSLIGMGSVVLSDVKENSVMVGSPASFLRKTTNE</sequence>
<evidence type="ECO:0000259" key="5">
    <source>
        <dbReference type="Pfam" id="PF17836"/>
    </source>
</evidence>
<dbReference type="AlphaFoldDB" id="A0A0A5I097"/>
<reference evidence="6 7" key="1">
    <citation type="submission" date="2013-08" db="EMBL/GenBank/DDBJ databases">
        <authorList>
            <person name="Huang J."/>
            <person name="Wang G."/>
        </authorList>
    </citation>
    <scope>NUCLEOTIDE SEQUENCE [LARGE SCALE GENOMIC DNA]</scope>
    <source>
        <strain evidence="6 7">BH030004</strain>
    </source>
</reference>
<dbReference type="CDD" id="cd03360">
    <property type="entry name" value="LbH_AT_putative"/>
    <property type="match status" value="1"/>
</dbReference>
<dbReference type="Gene3D" id="2.160.10.10">
    <property type="entry name" value="Hexapeptide repeat proteins"/>
    <property type="match status" value="2"/>
</dbReference>
<dbReference type="SUPFAM" id="SSF51161">
    <property type="entry name" value="Trimeric LpxA-like enzymes"/>
    <property type="match status" value="1"/>
</dbReference>
<feature type="binding site" evidence="4">
    <location>
        <position position="73"/>
    </location>
    <ligand>
        <name>substrate</name>
    </ligand>
</feature>
<dbReference type="Gene3D" id="3.40.50.20">
    <property type="match status" value="1"/>
</dbReference>
<evidence type="ECO:0000256" key="3">
    <source>
        <dbReference type="PIRSR" id="PIRSR620019-1"/>
    </source>
</evidence>
<keyword evidence="7" id="KW-1185">Reference proteome</keyword>
<dbReference type="Pfam" id="PF00132">
    <property type="entry name" value="Hexapep"/>
    <property type="match status" value="2"/>
</dbReference>
<feature type="site" description="Increases basicity of active site His" evidence="3">
    <location>
        <position position="144"/>
    </location>
</feature>
<dbReference type="PROSITE" id="PS00101">
    <property type="entry name" value="HEXAPEP_TRANSFERASES"/>
    <property type="match status" value="1"/>
</dbReference>
<comment type="caution">
    <text evidence="6">The sequence shown here is derived from an EMBL/GenBank/DDBJ whole genome shotgun (WGS) entry which is preliminary data.</text>
</comment>
<gene>
    <name evidence="6" type="ORF">N783_07165</name>
</gene>
<evidence type="ECO:0000256" key="4">
    <source>
        <dbReference type="PIRSR" id="PIRSR620019-2"/>
    </source>
</evidence>
<evidence type="ECO:0000256" key="2">
    <source>
        <dbReference type="ARBA" id="ARBA00022737"/>
    </source>
</evidence>
<feature type="domain" description="PglD N-terminal" evidence="5">
    <location>
        <begin position="3"/>
        <end position="76"/>
    </location>
</feature>
<dbReference type="InterPro" id="IPR041561">
    <property type="entry name" value="PglD_N"/>
</dbReference>
<name>A0A0A5I097_9BACI</name>
<dbReference type="InterPro" id="IPR018357">
    <property type="entry name" value="Hexapep_transf_CS"/>
</dbReference>
<dbReference type="NCBIfam" id="TIGR03570">
    <property type="entry name" value="NeuD_NnaD"/>
    <property type="match status" value="1"/>
</dbReference>
<dbReference type="PANTHER" id="PTHR43300:SF7">
    <property type="entry name" value="UDP-N-ACETYLBACILLOSAMINE N-ACETYLTRANSFERASE"/>
    <property type="match status" value="1"/>
</dbReference>
<dbReference type="PANTHER" id="PTHR43300">
    <property type="entry name" value="ACETYLTRANSFERASE"/>
    <property type="match status" value="1"/>
</dbReference>